<keyword evidence="2" id="KW-1185">Reference proteome</keyword>
<dbReference type="AlphaFoldDB" id="A0A8W8LW19"/>
<reference evidence="1" key="1">
    <citation type="submission" date="2022-08" db="UniProtKB">
        <authorList>
            <consortium name="EnsemblMetazoa"/>
        </authorList>
    </citation>
    <scope>IDENTIFICATION</scope>
    <source>
        <strain evidence="1">05x7-T-G4-1.051#20</strain>
    </source>
</reference>
<evidence type="ECO:0000313" key="2">
    <source>
        <dbReference type="Proteomes" id="UP000005408"/>
    </source>
</evidence>
<dbReference type="EnsemblMetazoa" id="G29863.20">
    <property type="protein sequence ID" value="G29863.20:cds"/>
    <property type="gene ID" value="G29863"/>
</dbReference>
<dbReference type="Proteomes" id="UP000005408">
    <property type="component" value="Unassembled WGS sequence"/>
</dbReference>
<organism evidence="1 2">
    <name type="scientific">Magallana gigas</name>
    <name type="common">Pacific oyster</name>
    <name type="synonym">Crassostrea gigas</name>
    <dbReference type="NCBI Taxonomy" id="29159"/>
    <lineage>
        <taxon>Eukaryota</taxon>
        <taxon>Metazoa</taxon>
        <taxon>Spiralia</taxon>
        <taxon>Lophotrochozoa</taxon>
        <taxon>Mollusca</taxon>
        <taxon>Bivalvia</taxon>
        <taxon>Autobranchia</taxon>
        <taxon>Pteriomorphia</taxon>
        <taxon>Ostreida</taxon>
        <taxon>Ostreoidea</taxon>
        <taxon>Ostreidae</taxon>
        <taxon>Magallana</taxon>
    </lineage>
</organism>
<dbReference type="PANTHER" id="PTHR33050:SF7">
    <property type="entry name" value="RIBONUCLEASE H"/>
    <property type="match status" value="1"/>
</dbReference>
<evidence type="ECO:0000313" key="1">
    <source>
        <dbReference type="EnsemblMetazoa" id="G29863.20:cds"/>
    </source>
</evidence>
<dbReference type="InterPro" id="IPR052055">
    <property type="entry name" value="Hepadnavirus_pol/RT"/>
</dbReference>
<accession>A0A8W8LW19</accession>
<sequence>KSRSCNKITREIWFWCINKEIWLSASHIPGSKNTVADRCSRVFNDHTEWMLNPKIFNKISTLWGPFDIDIFASRLNKQLPKYVAWKPDPNAEFIDAFSVNLNKFYFYAFPPFSVISRVLQKIQKEKAEGVMVVPVWPTQTWYTSLLELLVDVPRIIQKEQGLLKLPHSEEKHSMKITLMACRVSGSNSKNKEFRETYYKSSKNRGEDLPGVSMQQSLRNGQASVVKGVFIFFNQL</sequence>
<protein>
    <submittedName>
        <fullName evidence="1">Uncharacterized protein</fullName>
    </submittedName>
</protein>
<name>A0A8W8LW19_MAGGI</name>
<dbReference type="PANTHER" id="PTHR33050">
    <property type="entry name" value="REVERSE TRANSCRIPTASE DOMAIN-CONTAINING PROTEIN"/>
    <property type="match status" value="1"/>
</dbReference>
<dbReference type="CDD" id="cd09275">
    <property type="entry name" value="RNase_HI_RT_DIRS1"/>
    <property type="match status" value="1"/>
</dbReference>
<proteinExistence type="predicted"/>